<keyword evidence="3" id="KW-0472">Membrane</keyword>
<reference evidence="5 6" key="1">
    <citation type="submission" date="2024-03" db="EMBL/GenBank/DDBJ databases">
        <title>Complete genome sequence of the green alga Chloropicon roscoffensis RCC1871.</title>
        <authorList>
            <person name="Lemieux C."/>
            <person name="Pombert J.-F."/>
            <person name="Otis C."/>
            <person name="Turmel M."/>
        </authorList>
    </citation>
    <scope>NUCLEOTIDE SEQUENCE [LARGE SCALE GENOMIC DNA]</scope>
    <source>
        <strain evidence="5 6">RCC1871</strain>
    </source>
</reference>
<dbReference type="InterPro" id="IPR000086">
    <property type="entry name" value="NUDIX_hydrolase_dom"/>
</dbReference>
<dbReference type="InterPro" id="IPR015797">
    <property type="entry name" value="NUDIX_hydrolase-like_dom_sf"/>
</dbReference>
<dbReference type="InterPro" id="IPR020476">
    <property type="entry name" value="Nudix_hydrolase"/>
</dbReference>
<feature type="transmembrane region" description="Helical" evidence="3">
    <location>
        <begin position="224"/>
        <end position="245"/>
    </location>
</feature>
<evidence type="ECO:0000313" key="5">
    <source>
        <dbReference type="EMBL" id="WZN64464.1"/>
    </source>
</evidence>
<dbReference type="PANTHER" id="PTHR11839">
    <property type="entry name" value="UDP/ADP-SUGAR PYROPHOSPHATASE"/>
    <property type="match status" value="1"/>
</dbReference>
<gene>
    <name evidence="5" type="ORF">HKI87_09g60200</name>
</gene>
<dbReference type="Proteomes" id="UP001472866">
    <property type="component" value="Chromosome 09"/>
</dbReference>
<dbReference type="GO" id="GO:0006753">
    <property type="term" value="P:nucleoside phosphate metabolic process"/>
    <property type="evidence" value="ECO:0007669"/>
    <property type="project" value="TreeGrafter"/>
</dbReference>
<dbReference type="PROSITE" id="PS51462">
    <property type="entry name" value="NUDIX"/>
    <property type="match status" value="1"/>
</dbReference>
<name>A0AAX4PEW3_9CHLO</name>
<feature type="domain" description="Nudix hydrolase" evidence="4">
    <location>
        <begin position="45"/>
        <end position="193"/>
    </location>
</feature>
<accession>A0AAX4PEW3</accession>
<dbReference type="Pfam" id="PF00293">
    <property type="entry name" value="NUDIX"/>
    <property type="match status" value="1"/>
</dbReference>
<evidence type="ECO:0000256" key="2">
    <source>
        <dbReference type="RuleBase" id="RU003476"/>
    </source>
</evidence>
<evidence type="ECO:0000313" key="6">
    <source>
        <dbReference type="Proteomes" id="UP001472866"/>
    </source>
</evidence>
<evidence type="ECO:0000259" key="4">
    <source>
        <dbReference type="PROSITE" id="PS51462"/>
    </source>
</evidence>
<keyword evidence="6" id="KW-1185">Reference proteome</keyword>
<sequence length="248" mass="26868">MKSKRAKVTSIGDYSPAGFRWLRLKRLHYLDRKGNERTWESAERSTRPASGVDAVAVYARLVSETENTEKLVLVSQFRPPLDKYVLELPAGLVDSGETPSEAALRELREETGLVGRSAEESPLLFSDPGLSNASMKLVEVTVDMDDARNRFPKQALDEGEDIAVHYVSASGLRRELESLCEAEDLVVDARLWTIAFGKEVGEASGGKGAGSFSAFVSTIDPSTAFFAGAVFASTAVVAGLVKGLFFSK</sequence>
<protein>
    <submittedName>
        <fullName evidence="5">ADP-sugar pyrophosphatase</fullName>
    </submittedName>
</protein>
<dbReference type="AlphaFoldDB" id="A0AAX4PEW3"/>
<evidence type="ECO:0000256" key="1">
    <source>
        <dbReference type="ARBA" id="ARBA00022801"/>
    </source>
</evidence>
<organism evidence="5 6">
    <name type="scientific">Chloropicon roscoffensis</name>
    <dbReference type="NCBI Taxonomy" id="1461544"/>
    <lineage>
        <taxon>Eukaryota</taxon>
        <taxon>Viridiplantae</taxon>
        <taxon>Chlorophyta</taxon>
        <taxon>Chloropicophyceae</taxon>
        <taxon>Chloropicales</taxon>
        <taxon>Chloropicaceae</taxon>
        <taxon>Chloropicon</taxon>
    </lineage>
</organism>
<dbReference type="PRINTS" id="PR00502">
    <property type="entry name" value="NUDIXFAMILY"/>
</dbReference>
<dbReference type="SUPFAM" id="SSF55811">
    <property type="entry name" value="Nudix"/>
    <property type="match status" value="1"/>
</dbReference>
<dbReference type="GO" id="GO:0019693">
    <property type="term" value="P:ribose phosphate metabolic process"/>
    <property type="evidence" value="ECO:0007669"/>
    <property type="project" value="TreeGrafter"/>
</dbReference>
<dbReference type="GO" id="GO:0047631">
    <property type="term" value="F:ADP-ribose diphosphatase activity"/>
    <property type="evidence" value="ECO:0007669"/>
    <property type="project" value="TreeGrafter"/>
</dbReference>
<evidence type="ECO:0000256" key="3">
    <source>
        <dbReference type="SAM" id="Phobius"/>
    </source>
</evidence>
<dbReference type="CDD" id="cd18888">
    <property type="entry name" value="NUDIX_ADPRase_Nudt5"/>
    <property type="match status" value="1"/>
</dbReference>
<dbReference type="InterPro" id="IPR020084">
    <property type="entry name" value="NUDIX_hydrolase_CS"/>
</dbReference>
<dbReference type="EMBL" id="CP151509">
    <property type="protein sequence ID" value="WZN64464.1"/>
    <property type="molecule type" value="Genomic_DNA"/>
</dbReference>
<keyword evidence="1 2" id="KW-0378">Hydrolase</keyword>
<dbReference type="PROSITE" id="PS00893">
    <property type="entry name" value="NUDIX_BOX"/>
    <property type="match status" value="1"/>
</dbReference>
<dbReference type="Gene3D" id="3.90.79.10">
    <property type="entry name" value="Nucleoside Triphosphate Pyrophosphohydrolase"/>
    <property type="match status" value="1"/>
</dbReference>
<keyword evidence="3" id="KW-0812">Transmembrane</keyword>
<comment type="similarity">
    <text evidence="2">Belongs to the Nudix hydrolase family.</text>
</comment>
<keyword evidence="3" id="KW-1133">Transmembrane helix</keyword>
<dbReference type="PANTHER" id="PTHR11839:SF1">
    <property type="entry name" value="ADP-SUGAR PYROPHOSPHATASE"/>
    <property type="match status" value="1"/>
</dbReference>
<proteinExistence type="inferred from homology"/>